<keyword evidence="5 7" id="KW-1133">Transmembrane helix</keyword>
<dbReference type="InterPro" id="IPR024962">
    <property type="entry name" value="YukD-like"/>
</dbReference>
<dbReference type="AlphaFoldDB" id="A0A8J3FGX1"/>
<evidence type="ECO:0000256" key="6">
    <source>
        <dbReference type="ARBA" id="ARBA00023136"/>
    </source>
</evidence>
<feature type="transmembrane region" description="Helical" evidence="7">
    <location>
        <begin position="196"/>
        <end position="215"/>
    </location>
</feature>
<evidence type="ECO:0000256" key="1">
    <source>
        <dbReference type="ARBA" id="ARBA00004651"/>
    </source>
</evidence>
<sequence length="485" mass="46741">MPLSAQAVPGRVDAVTADQTGRTATVGLVRLTVRAPHRQLDLALPADVPLAALLPALLRLAGAELADEGERHGGWLLRRTAGEALSPASTLAAQGVRDGALLHLVPAGLRWPAPESDDVAEVIADAARRQGPDWDGTRTRTWCRIAASGLLAVPLLVLAHRGVTPTALPYLLLAAAAALTVGGTVAARAHGDAGPGAVLAGWALPYAFLGAALALGADNAVGPLPLLGWLGAPQLLVGGVAAAVAAVAGLAGAAAGPRSGVAGLTAGVGAGLAGAAGYQGAATSVAAVLLAVAVCGVGLLPLLAIRLGRLPLPPPAGPADGAVADGAPDPAAVGGAVARTAALLTGMLAGHALLCTAAAAVLVAAGGPAARALVAVAGVALLLRARLFAAAGQRVPVLVAGLAALAAAALAVAGAAGTRGLAGLTVVAVLAALGVAVAGGVYAVRPASPYLGRLADLLDTASLVAVVPLACAVLDLYARVRNLAG</sequence>
<evidence type="ECO:0000313" key="10">
    <source>
        <dbReference type="Proteomes" id="UP000662200"/>
    </source>
</evidence>
<evidence type="ECO:0000256" key="5">
    <source>
        <dbReference type="ARBA" id="ARBA00022989"/>
    </source>
</evidence>
<feature type="transmembrane region" description="Helical" evidence="7">
    <location>
        <begin position="235"/>
        <end position="254"/>
    </location>
</feature>
<dbReference type="InterPro" id="IPR044049">
    <property type="entry name" value="EccD_transm"/>
</dbReference>
<evidence type="ECO:0000256" key="2">
    <source>
        <dbReference type="ARBA" id="ARBA00006162"/>
    </source>
</evidence>
<feature type="transmembrane region" description="Helical" evidence="7">
    <location>
        <begin position="369"/>
        <end position="385"/>
    </location>
</feature>
<dbReference type="Gene3D" id="3.10.20.90">
    <property type="entry name" value="Phosphatidylinositol 3-kinase Catalytic Subunit, Chain A, domain 1"/>
    <property type="match status" value="1"/>
</dbReference>
<dbReference type="NCBIfam" id="TIGR03920">
    <property type="entry name" value="T7SS_EccD"/>
    <property type="match status" value="1"/>
</dbReference>
<gene>
    <name evidence="9" type="ORF">GCM10010124_00450</name>
</gene>
<reference evidence="9" key="1">
    <citation type="journal article" date="2014" name="Int. J. Syst. Evol. Microbiol.">
        <title>Complete genome sequence of Corynebacterium casei LMG S-19264T (=DSM 44701T), isolated from a smear-ripened cheese.</title>
        <authorList>
            <consortium name="US DOE Joint Genome Institute (JGI-PGF)"/>
            <person name="Walter F."/>
            <person name="Albersmeier A."/>
            <person name="Kalinowski J."/>
            <person name="Ruckert C."/>
        </authorList>
    </citation>
    <scope>NUCLEOTIDE SEQUENCE</scope>
    <source>
        <strain evidence="9">JCM 3091</strain>
    </source>
</reference>
<dbReference type="InterPro" id="IPR006707">
    <property type="entry name" value="T7SS_EccD"/>
</dbReference>
<comment type="similarity">
    <text evidence="2">Belongs to the EccD/Snm4 family.</text>
</comment>
<feature type="transmembrane region" description="Helical" evidence="7">
    <location>
        <begin position="397"/>
        <end position="416"/>
    </location>
</feature>
<feature type="transmembrane region" description="Helical" evidence="7">
    <location>
        <begin position="167"/>
        <end position="189"/>
    </location>
</feature>
<feature type="transmembrane region" description="Helical" evidence="7">
    <location>
        <begin position="422"/>
        <end position="444"/>
    </location>
</feature>
<dbReference type="PIRSF" id="PIRSF017804">
    <property type="entry name" value="Secretion_EccD1"/>
    <property type="match status" value="1"/>
</dbReference>
<proteinExistence type="inferred from homology"/>
<comment type="caution">
    <text evidence="9">The sequence shown here is derived from an EMBL/GenBank/DDBJ whole genome shotgun (WGS) entry which is preliminary data.</text>
</comment>
<organism evidence="9 10">
    <name type="scientific">Pilimelia terevasa</name>
    <dbReference type="NCBI Taxonomy" id="53372"/>
    <lineage>
        <taxon>Bacteria</taxon>
        <taxon>Bacillati</taxon>
        <taxon>Actinomycetota</taxon>
        <taxon>Actinomycetes</taxon>
        <taxon>Micromonosporales</taxon>
        <taxon>Micromonosporaceae</taxon>
        <taxon>Pilimelia</taxon>
    </lineage>
</organism>
<dbReference type="GO" id="GO:0005886">
    <property type="term" value="C:plasma membrane"/>
    <property type="evidence" value="ECO:0007669"/>
    <property type="project" value="UniProtKB-SubCell"/>
</dbReference>
<keyword evidence="3" id="KW-1003">Cell membrane</keyword>
<dbReference type="Proteomes" id="UP000662200">
    <property type="component" value="Unassembled WGS sequence"/>
</dbReference>
<feature type="transmembrane region" description="Helical" evidence="7">
    <location>
        <begin position="285"/>
        <end position="305"/>
    </location>
</feature>
<evidence type="ECO:0000259" key="8">
    <source>
        <dbReference type="Pfam" id="PF19053"/>
    </source>
</evidence>
<evidence type="ECO:0000256" key="3">
    <source>
        <dbReference type="ARBA" id="ARBA00022475"/>
    </source>
</evidence>
<evidence type="ECO:0000256" key="7">
    <source>
        <dbReference type="SAM" id="Phobius"/>
    </source>
</evidence>
<evidence type="ECO:0000313" key="9">
    <source>
        <dbReference type="EMBL" id="GGK11719.1"/>
    </source>
</evidence>
<accession>A0A8J3FGX1</accession>
<feature type="domain" description="EccD-like transmembrane" evidence="8">
    <location>
        <begin position="139"/>
        <end position="483"/>
    </location>
</feature>
<protein>
    <recommendedName>
        <fullName evidence="8">EccD-like transmembrane domain-containing protein</fullName>
    </recommendedName>
</protein>
<keyword evidence="4 7" id="KW-0812">Transmembrane</keyword>
<reference evidence="9" key="2">
    <citation type="submission" date="2020-09" db="EMBL/GenBank/DDBJ databases">
        <authorList>
            <person name="Sun Q."/>
            <person name="Ohkuma M."/>
        </authorList>
    </citation>
    <scope>NUCLEOTIDE SEQUENCE</scope>
    <source>
        <strain evidence="9">JCM 3091</strain>
    </source>
</reference>
<dbReference type="Pfam" id="PF08817">
    <property type="entry name" value="YukD"/>
    <property type="match status" value="1"/>
</dbReference>
<name>A0A8J3FGX1_9ACTN</name>
<feature type="transmembrane region" description="Helical" evidence="7">
    <location>
        <begin position="261"/>
        <end position="279"/>
    </location>
</feature>
<comment type="subcellular location">
    <subcellularLocation>
        <location evidence="1">Cell membrane</location>
        <topology evidence="1">Multi-pass membrane protein</topology>
    </subcellularLocation>
</comment>
<evidence type="ECO:0000256" key="4">
    <source>
        <dbReference type="ARBA" id="ARBA00022692"/>
    </source>
</evidence>
<dbReference type="Pfam" id="PF19053">
    <property type="entry name" value="EccD"/>
    <property type="match status" value="1"/>
</dbReference>
<keyword evidence="6 7" id="KW-0472">Membrane</keyword>
<dbReference type="EMBL" id="BMQC01000001">
    <property type="protein sequence ID" value="GGK11719.1"/>
    <property type="molecule type" value="Genomic_DNA"/>
</dbReference>
<feature type="transmembrane region" description="Helical" evidence="7">
    <location>
        <begin position="341"/>
        <end position="363"/>
    </location>
</feature>
<keyword evidence="10" id="KW-1185">Reference proteome</keyword>